<evidence type="ECO:0000313" key="9">
    <source>
        <dbReference type="Proteomes" id="UP001243298"/>
    </source>
</evidence>
<dbReference type="NCBIfam" id="TIGR03954">
    <property type="entry name" value="integ_memb_HG"/>
    <property type="match status" value="1"/>
</dbReference>
<feature type="domain" description="DUF3817" evidence="7">
    <location>
        <begin position="5"/>
        <end position="49"/>
    </location>
</feature>
<proteinExistence type="predicted"/>
<evidence type="ECO:0000256" key="4">
    <source>
        <dbReference type="ARBA" id="ARBA00022989"/>
    </source>
</evidence>
<keyword evidence="9" id="KW-1185">Reference proteome</keyword>
<sequence length="56" mass="6450">MQLTIGYLEGTSFLLLLFIAMPLKYMMDIPEGVKYIGMAHGMLFITYIIPHSQLRK</sequence>
<dbReference type="Pfam" id="PF12823">
    <property type="entry name" value="DUF3817"/>
    <property type="match status" value="1"/>
</dbReference>
<keyword evidence="4 6" id="KW-1133">Transmembrane helix</keyword>
<organism evidence="8 9">
    <name type="scientific">Psychrobacter pocilloporae</name>
    <dbReference type="NCBI Taxonomy" id="1775882"/>
    <lineage>
        <taxon>Bacteria</taxon>
        <taxon>Pseudomonadati</taxon>
        <taxon>Pseudomonadota</taxon>
        <taxon>Gammaproteobacteria</taxon>
        <taxon>Moraxellales</taxon>
        <taxon>Moraxellaceae</taxon>
        <taxon>Psychrobacter</taxon>
    </lineage>
</organism>
<keyword evidence="2" id="KW-1003">Cell membrane</keyword>
<dbReference type="InterPro" id="IPR023845">
    <property type="entry name" value="DUF3817_TM"/>
</dbReference>
<evidence type="ECO:0000259" key="7">
    <source>
        <dbReference type="Pfam" id="PF12823"/>
    </source>
</evidence>
<evidence type="ECO:0000256" key="2">
    <source>
        <dbReference type="ARBA" id="ARBA00022475"/>
    </source>
</evidence>
<evidence type="ECO:0000256" key="1">
    <source>
        <dbReference type="ARBA" id="ARBA00004651"/>
    </source>
</evidence>
<dbReference type="EMBL" id="PGFT01000001">
    <property type="protein sequence ID" value="MDH4903518.1"/>
    <property type="molecule type" value="Genomic_DNA"/>
</dbReference>
<keyword evidence="5 6" id="KW-0472">Membrane</keyword>
<comment type="subcellular location">
    <subcellularLocation>
        <location evidence="1">Cell membrane</location>
        <topology evidence="1">Multi-pass membrane protein</topology>
    </subcellularLocation>
</comment>
<dbReference type="PANTHER" id="PTHR40077:SF1">
    <property type="entry name" value="MEMBRANE PROTEIN"/>
    <property type="match status" value="1"/>
</dbReference>
<feature type="transmembrane region" description="Helical" evidence="6">
    <location>
        <begin position="32"/>
        <end position="50"/>
    </location>
</feature>
<gene>
    <name evidence="8" type="ORF">CUR83_00155</name>
</gene>
<name>A0ABT6IP60_9GAMM</name>
<evidence type="ECO:0000256" key="5">
    <source>
        <dbReference type="ARBA" id="ARBA00023136"/>
    </source>
</evidence>
<dbReference type="PANTHER" id="PTHR40077">
    <property type="entry name" value="MEMBRANE PROTEIN-RELATED"/>
    <property type="match status" value="1"/>
</dbReference>
<reference evidence="8 9" key="1">
    <citation type="submission" date="2017-11" db="EMBL/GenBank/DDBJ databases">
        <title>Whole genome sequencing of Psychrobacter pocilloporae S6-60T(=JCM 31058T=LMG 29157T).</title>
        <authorList>
            <person name="Das S.K."/>
        </authorList>
    </citation>
    <scope>NUCLEOTIDE SEQUENCE [LARGE SCALE GENOMIC DNA]</scope>
    <source>
        <strain evidence="8 9">S6-60</strain>
    </source>
</reference>
<evidence type="ECO:0000313" key="8">
    <source>
        <dbReference type="EMBL" id="MDH4903518.1"/>
    </source>
</evidence>
<protein>
    <recommendedName>
        <fullName evidence="7">DUF3817 domain-containing protein</fullName>
    </recommendedName>
</protein>
<accession>A0ABT6IP60</accession>
<evidence type="ECO:0000256" key="3">
    <source>
        <dbReference type="ARBA" id="ARBA00022692"/>
    </source>
</evidence>
<evidence type="ECO:0000256" key="6">
    <source>
        <dbReference type="SAM" id="Phobius"/>
    </source>
</evidence>
<keyword evidence="3 6" id="KW-0812">Transmembrane</keyword>
<feature type="transmembrane region" description="Helical" evidence="6">
    <location>
        <begin position="7"/>
        <end position="26"/>
    </location>
</feature>
<dbReference type="Proteomes" id="UP001243298">
    <property type="component" value="Unassembled WGS sequence"/>
</dbReference>
<comment type="caution">
    <text evidence="8">The sequence shown here is derived from an EMBL/GenBank/DDBJ whole genome shotgun (WGS) entry which is preliminary data.</text>
</comment>